<evidence type="ECO:0000313" key="1">
    <source>
        <dbReference type="EMBL" id="SVB22784.1"/>
    </source>
</evidence>
<name>A0A382CA50_9ZZZZ</name>
<sequence length="336" mass="37318">MQRKISIIAFLTIFISTGSSQNIFPILGGQRVGTSVFSFLNIGVSARAVGMGEAVVALDQDAASVYYNPATIAQFDRIELTATQIQWPADINYDYFSASGHLKGRHYIGMSGGILHMAPMRETTEYLPDGTGNYFTFQDRFIALTYGAKMTNRFSFGITLKHVSEDLADYGMSTILMDIGTFYWTGFKTLRFCAALTHFGSQTGPNGYYDKTILDHGSGEEITESTEYNIFSPPTMFRVGLAIDPVITNNHHVVIAMQLNHPVDNAEYIVTGFEYSYLKLLYFRSGLKINKRGEGLTFGLGLNVPVGNIIVRADYGYADFQQLSDPKRFSIGVSFR</sequence>
<reference evidence="1" key="1">
    <citation type="submission" date="2018-05" db="EMBL/GenBank/DDBJ databases">
        <authorList>
            <person name="Lanie J.A."/>
            <person name="Ng W.-L."/>
            <person name="Kazmierczak K.M."/>
            <person name="Andrzejewski T.M."/>
            <person name="Davidsen T.M."/>
            <person name="Wayne K.J."/>
            <person name="Tettelin H."/>
            <person name="Glass J.I."/>
            <person name="Rusch D."/>
            <person name="Podicherti R."/>
            <person name="Tsui H.-C.T."/>
            <person name="Winkler M.E."/>
        </authorList>
    </citation>
    <scope>NUCLEOTIDE SEQUENCE</scope>
</reference>
<gene>
    <name evidence="1" type="ORF">METZ01_LOCUS175638</name>
</gene>
<evidence type="ECO:0008006" key="2">
    <source>
        <dbReference type="Google" id="ProtNLM"/>
    </source>
</evidence>
<dbReference type="EMBL" id="UINC01033459">
    <property type="protein sequence ID" value="SVB22784.1"/>
    <property type="molecule type" value="Genomic_DNA"/>
</dbReference>
<dbReference type="Gene3D" id="2.40.160.60">
    <property type="entry name" value="Outer membrane protein transport protein (OMPP1/FadL/TodX)"/>
    <property type="match status" value="1"/>
</dbReference>
<dbReference type="NCBIfam" id="NF033709">
    <property type="entry name" value="PorV_fam"/>
    <property type="match status" value="1"/>
</dbReference>
<proteinExistence type="predicted"/>
<organism evidence="1">
    <name type="scientific">marine metagenome</name>
    <dbReference type="NCBI Taxonomy" id="408172"/>
    <lineage>
        <taxon>unclassified sequences</taxon>
        <taxon>metagenomes</taxon>
        <taxon>ecological metagenomes</taxon>
    </lineage>
</organism>
<dbReference type="AlphaFoldDB" id="A0A382CA50"/>
<dbReference type="SUPFAM" id="SSF56935">
    <property type="entry name" value="Porins"/>
    <property type="match status" value="1"/>
</dbReference>
<protein>
    <recommendedName>
        <fullName evidence="2">PorV/PorQ family protein</fullName>
    </recommendedName>
</protein>
<accession>A0A382CA50</accession>